<accession>B4QR06</accession>
<dbReference type="Proteomes" id="UP000000304">
    <property type="component" value="Chromosome 3L"/>
</dbReference>
<feature type="region of interest" description="Disordered" evidence="1">
    <location>
        <begin position="1"/>
        <end position="24"/>
    </location>
</feature>
<dbReference type="OMA" id="MGQEHAS"/>
<organism evidence="2 3">
    <name type="scientific">Drosophila simulans</name>
    <name type="common">Fruit fly</name>
    <dbReference type="NCBI Taxonomy" id="7240"/>
    <lineage>
        <taxon>Eukaryota</taxon>
        <taxon>Metazoa</taxon>
        <taxon>Ecdysozoa</taxon>
        <taxon>Arthropoda</taxon>
        <taxon>Hexapoda</taxon>
        <taxon>Insecta</taxon>
        <taxon>Pterygota</taxon>
        <taxon>Neoptera</taxon>
        <taxon>Endopterygota</taxon>
        <taxon>Diptera</taxon>
        <taxon>Brachycera</taxon>
        <taxon>Muscomorpha</taxon>
        <taxon>Ephydroidea</taxon>
        <taxon>Drosophilidae</taxon>
        <taxon>Drosophila</taxon>
        <taxon>Sophophora</taxon>
    </lineage>
</organism>
<feature type="compositionally biased region" description="Polar residues" evidence="1">
    <location>
        <begin position="1"/>
        <end position="11"/>
    </location>
</feature>
<protein>
    <submittedName>
        <fullName evidence="2">GD13853</fullName>
    </submittedName>
</protein>
<evidence type="ECO:0000313" key="3">
    <source>
        <dbReference type="Proteomes" id="UP000000304"/>
    </source>
</evidence>
<dbReference type="AlphaFoldDB" id="B4QR06"/>
<sequence length="69" mass="7466">MGQEHASSSRPLNGKANRTWGGGGRRKFPFANGCVFPSGSSSSSTWRLDFHVDFAPLQACECFIANDLC</sequence>
<evidence type="ECO:0000256" key="1">
    <source>
        <dbReference type="SAM" id="MobiDB-lite"/>
    </source>
</evidence>
<keyword evidence="3" id="KW-1185">Reference proteome</keyword>
<gene>
    <name evidence="2" type="primary">Dsim\GD13853</name>
    <name evidence="2" type="ORF">Dsim_GD13853</name>
</gene>
<dbReference type="EMBL" id="CM000363">
    <property type="protein sequence ID" value="EDX09243.1"/>
    <property type="molecule type" value="Genomic_DNA"/>
</dbReference>
<name>B4QR06_DROSI</name>
<evidence type="ECO:0000313" key="2">
    <source>
        <dbReference type="EMBL" id="EDX09243.1"/>
    </source>
</evidence>
<proteinExistence type="predicted"/>
<dbReference type="HOGENOM" id="CLU_2778601_0_0_1"/>
<reference evidence="2 3" key="1">
    <citation type="journal article" date="2007" name="Nature">
        <title>Evolution of genes and genomes on the Drosophila phylogeny.</title>
        <authorList>
            <consortium name="Drosophila 12 Genomes Consortium"/>
            <person name="Clark A.G."/>
            <person name="Eisen M.B."/>
            <person name="Smith D.R."/>
            <person name="Bergman C.M."/>
            <person name="Oliver B."/>
            <person name="Markow T.A."/>
            <person name="Kaufman T.C."/>
            <person name="Kellis M."/>
            <person name="Gelbart W."/>
            <person name="Iyer V.N."/>
            <person name="Pollard D.A."/>
            <person name="Sackton T.B."/>
            <person name="Larracuente A.M."/>
            <person name="Singh N.D."/>
            <person name="Abad J.P."/>
            <person name="Abt D.N."/>
            <person name="Adryan B."/>
            <person name="Aguade M."/>
            <person name="Akashi H."/>
            <person name="Anderson W.W."/>
            <person name="Aquadro C.F."/>
            <person name="Ardell D.H."/>
            <person name="Arguello R."/>
            <person name="Artieri C.G."/>
            <person name="Barbash D.A."/>
            <person name="Barker D."/>
            <person name="Barsanti P."/>
            <person name="Batterham P."/>
            <person name="Batzoglou S."/>
            <person name="Begun D."/>
            <person name="Bhutkar A."/>
            <person name="Blanco E."/>
            <person name="Bosak S.A."/>
            <person name="Bradley R.K."/>
            <person name="Brand A.D."/>
            <person name="Brent M.R."/>
            <person name="Brooks A.N."/>
            <person name="Brown R.H."/>
            <person name="Butlin R.K."/>
            <person name="Caggese C."/>
            <person name="Calvi B.R."/>
            <person name="Bernardo de Carvalho A."/>
            <person name="Caspi A."/>
            <person name="Castrezana S."/>
            <person name="Celniker S.E."/>
            <person name="Chang J.L."/>
            <person name="Chapple C."/>
            <person name="Chatterji S."/>
            <person name="Chinwalla A."/>
            <person name="Civetta A."/>
            <person name="Clifton S.W."/>
            <person name="Comeron J.M."/>
            <person name="Costello J.C."/>
            <person name="Coyne J.A."/>
            <person name="Daub J."/>
            <person name="David R.G."/>
            <person name="Delcher A.L."/>
            <person name="Delehaunty K."/>
            <person name="Do C.B."/>
            <person name="Ebling H."/>
            <person name="Edwards K."/>
            <person name="Eickbush T."/>
            <person name="Evans J.D."/>
            <person name="Filipski A."/>
            <person name="Findeiss S."/>
            <person name="Freyhult E."/>
            <person name="Fulton L."/>
            <person name="Fulton R."/>
            <person name="Garcia A.C."/>
            <person name="Gardiner A."/>
            <person name="Garfield D.A."/>
            <person name="Garvin B.E."/>
            <person name="Gibson G."/>
            <person name="Gilbert D."/>
            <person name="Gnerre S."/>
            <person name="Godfrey J."/>
            <person name="Good R."/>
            <person name="Gotea V."/>
            <person name="Gravely B."/>
            <person name="Greenberg A.J."/>
            <person name="Griffiths-Jones S."/>
            <person name="Gross S."/>
            <person name="Guigo R."/>
            <person name="Gustafson E.A."/>
            <person name="Haerty W."/>
            <person name="Hahn M.W."/>
            <person name="Halligan D.L."/>
            <person name="Halpern A.L."/>
            <person name="Halter G.M."/>
            <person name="Han M.V."/>
            <person name="Heger A."/>
            <person name="Hillier L."/>
            <person name="Hinrichs A.S."/>
            <person name="Holmes I."/>
            <person name="Hoskins R.A."/>
            <person name="Hubisz M.J."/>
            <person name="Hultmark D."/>
            <person name="Huntley M.A."/>
            <person name="Jaffe D.B."/>
            <person name="Jagadeeshan S."/>
            <person name="Jeck W.R."/>
            <person name="Johnson J."/>
            <person name="Jones C.D."/>
            <person name="Jordan W.C."/>
            <person name="Karpen G.H."/>
            <person name="Kataoka E."/>
            <person name="Keightley P.D."/>
            <person name="Kheradpour P."/>
            <person name="Kirkness E.F."/>
            <person name="Koerich L.B."/>
            <person name="Kristiansen K."/>
            <person name="Kudrna D."/>
            <person name="Kulathinal R.J."/>
            <person name="Kumar S."/>
            <person name="Kwok R."/>
            <person name="Lander E."/>
            <person name="Langley C.H."/>
            <person name="Lapoint R."/>
            <person name="Lazzaro B.P."/>
            <person name="Lee S.J."/>
            <person name="Levesque L."/>
            <person name="Li R."/>
            <person name="Lin C.F."/>
            <person name="Lin M.F."/>
            <person name="Lindblad-Toh K."/>
            <person name="Llopart A."/>
            <person name="Long M."/>
            <person name="Low L."/>
            <person name="Lozovsky E."/>
            <person name="Lu J."/>
            <person name="Luo M."/>
            <person name="Machado C.A."/>
            <person name="Makalowski W."/>
            <person name="Marzo M."/>
            <person name="Matsuda M."/>
            <person name="Matzkin L."/>
            <person name="McAllister B."/>
            <person name="McBride C.S."/>
            <person name="McKernan B."/>
            <person name="McKernan K."/>
            <person name="Mendez-Lago M."/>
            <person name="Minx P."/>
            <person name="Mollenhauer M.U."/>
            <person name="Montooth K."/>
            <person name="Mount S.M."/>
            <person name="Mu X."/>
            <person name="Myers E."/>
            <person name="Negre B."/>
            <person name="Newfeld S."/>
            <person name="Nielsen R."/>
            <person name="Noor M.A."/>
            <person name="O'Grady P."/>
            <person name="Pachter L."/>
            <person name="Papaceit M."/>
            <person name="Parisi M.J."/>
            <person name="Parisi M."/>
            <person name="Parts L."/>
            <person name="Pedersen J.S."/>
            <person name="Pesole G."/>
            <person name="Phillippy A.M."/>
            <person name="Ponting C.P."/>
            <person name="Pop M."/>
            <person name="Porcelli D."/>
            <person name="Powell J.R."/>
            <person name="Prohaska S."/>
            <person name="Pruitt K."/>
            <person name="Puig M."/>
            <person name="Quesneville H."/>
            <person name="Ram K.R."/>
            <person name="Rand D."/>
            <person name="Rasmussen M.D."/>
            <person name="Reed L.K."/>
            <person name="Reenan R."/>
            <person name="Reily A."/>
            <person name="Remington K.A."/>
            <person name="Rieger T.T."/>
            <person name="Ritchie M.G."/>
            <person name="Robin C."/>
            <person name="Rogers Y.H."/>
            <person name="Rohde C."/>
            <person name="Rozas J."/>
            <person name="Rubenfield M.J."/>
            <person name="Ruiz A."/>
            <person name="Russo S."/>
            <person name="Salzberg S.L."/>
            <person name="Sanchez-Gracia A."/>
            <person name="Saranga D.J."/>
            <person name="Sato H."/>
            <person name="Schaeffer S.W."/>
            <person name="Schatz M.C."/>
            <person name="Schlenke T."/>
            <person name="Schwartz R."/>
            <person name="Segarra C."/>
            <person name="Singh R.S."/>
            <person name="Sirot L."/>
            <person name="Sirota M."/>
            <person name="Sisneros N.B."/>
            <person name="Smith C.D."/>
            <person name="Smith T.F."/>
            <person name="Spieth J."/>
            <person name="Stage D.E."/>
            <person name="Stark A."/>
            <person name="Stephan W."/>
            <person name="Strausberg R.L."/>
            <person name="Strempel S."/>
            <person name="Sturgill D."/>
            <person name="Sutton G."/>
            <person name="Sutton G.G."/>
            <person name="Tao W."/>
            <person name="Teichmann S."/>
            <person name="Tobari Y.N."/>
            <person name="Tomimura Y."/>
            <person name="Tsolas J.M."/>
            <person name="Valente V.L."/>
            <person name="Venter E."/>
            <person name="Venter J.C."/>
            <person name="Vicario S."/>
            <person name="Vieira F.G."/>
            <person name="Vilella A.J."/>
            <person name="Villasante A."/>
            <person name="Walenz B."/>
            <person name="Wang J."/>
            <person name="Wasserman M."/>
            <person name="Watts T."/>
            <person name="Wilson D."/>
            <person name="Wilson R.K."/>
            <person name="Wing R.A."/>
            <person name="Wolfner M.F."/>
            <person name="Wong A."/>
            <person name="Wong G.K."/>
            <person name="Wu C.I."/>
            <person name="Wu G."/>
            <person name="Yamamoto D."/>
            <person name="Yang H.P."/>
            <person name="Yang S.P."/>
            <person name="Yorke J.A."/>
            <person name="Yoshida K."/>
            <person name="Zdobnov E."/>
            <person name="Zhang P."/>
            <person name="Zhang Y."/>
            <person name="Zimin A.V."/>
            <person name="Baldwin J."/>
            <person name="Abdouelleil A."/>
            <person name="Abdulkadir J."/>
            <person name="Abebe A."/>
            <person name="Abera B."/>
            <person name="Abreu J."/>
            <person name="Acer S.C."/>
            <person name="Aftuck L."/>
            <person name="Alexander A."/>
            <person name="An P."/>
            <person name="Anderson E."/>
            <person name="Anderson S."/>
            <person name="Arachi H."/>
            <person name="Azer M."/>
            <person name="Bachantsang P."/>
            <person name="Barry A."/>
            <person name="Bayul T."/>
            <person name="Berlin A."/>
            <person name="Bessette D."/>
            <person name="Bloom T."/>
            <person name="Blye J."/>
            <person name="Boguslavskiy L."/>
            <person name="Bonnet C."/>
            <person name="Boukhgalter B."/>
            <person name="Bourzgui I."/>
            <person name="Brown A."/>
            <person name="Cahill P."/>
            <person name="Channer S."/>
            <person name="Cheshatsang Y."/>
            <person name="Chuda L."/>
            <person name="Citroen M."/>
            <person name="Collymore A."/>
            <person name="Cooke P."/>
            <person name="Costello M."/>
            <person name="D'Aco K."/>
            <person name="Daza R."/>
            <person name="De Haan G."/>
            <person name="DeGray S."/>
            <person name="DeMaso C."/>
            <person name="Dhargay N."/>
            <person name="Dooley K."/>
            <person name="Dooley E."/>
            <person name="Doricent M."/>
            <person name="Dorje P."/>
            <person name="Dorjee K."/>
            <person name="Dupes A."/>
            <person name="Elong R."/>
            <person name="Falk J."/>
            <person name="Farina A."/>
            <person name="Faro S."/>
            <person name="Ferguson D."/>
            <person name="Fisher S."/>
            <person name="Foley C.D."/>
            <person name="Franke A."/>
            <person name="Friedrich D."/>
            <person name="Gadbois L."/>
            <person name="Gearin G."/>
            <person name="Gearin C.R."/>
            <person name="Giannoukos G."/>
            <person name="Goode T."/>
            <person name="Graham J."/>
            <person name="Grandbois E."/>
            <person name="Grewal S."/>
            <person name="Gyaltsen K."/>
            <person name="Hafez N."/>
            <person name="Hagos B."/>
            <person name="Hall J."/>
            <person name="Henson C."/>
            <person name="Hollinger A."/>
            <person name="Honan T."/>
            <person name="Huard M.D."/>
            <person name="Hughes L."/>
            <person name="Hurhula B."/>
            <person name="Husby M.E."/>
            <person name="Kamat A."/>
            <person name="Kanga B."/>
            <person name="Kashin S."/>
            <person name="Khazanovich D."/>
            <person name="Kisner P."/>
            <person name="Lance K."/>
            <person name="Lara M."/>
            <person name="Lee W."/>
            <person name="Lennon N."/>
            <person name="Letendre F."/>
            <person name="LeVine R."/>
            <person name="Lipovsky A."/>
            <person name="Liu X."/>
            <person name="Liu J."/>
            <person name="Liu S."/>
            <person name="Lokyitsang T."/>
            <person name="Lokyitsang Y."/>
            <person name="Lubonja R."/>
            <person name="Lui A."/>
            <person name="MacDonald P."/>
            <person name="Magnisalis V."/>
            <person name="Maru K."/>
            <person name="Matthews C."/>
            <person name="McCusker W."/>
            <person name="McDonough S."/>
            <person name="Mehta T."/>
            <person name="Meldrim J."/>
            <person name="Meneus L."/>
            <person name="Mihai O."/>
            <person name="Mihalev A."/>
            <person name="Mihova T."/>
            <person name="Mittelman R."/>
            <person name="Mlenga V."/>
            <person name="Montmayeur A."/>
            <person name="Mulrain L."/>
            <person name="Navidi A."/>
            <person name="Naylor J."/>
            <person name="Negash T."/>
            <person name="Nguyen T."/>
            <person name="Nguyen N."/>
            <person name="Nicol R."/>
            <person name="Norbu C."/>
            <person name="Norbu N."/>
            <person name="Novod N."/>
            <person name="O'Neill B."/>
            <person name="Osman S."/>
            <person name="Markiewicz E."/>
            <person name="Oyono O.L."/>
            <person name="Patti C."/>
            <person name="Phunkhang P."/>
            <person name="Pierre F."/>
            <person name="Priest M."/>
            <person name="Raghuraman S."/>
            <person name="Rege F."/>
            <person name="Reyes R."/>
            <person name="Rise C."/>
            <person name="Rogov P."/>
            <person name="Ross K."/>
            <person name="Ryan E."/>
            <person name="Settipalli S."/>
            <person name="Shea T."/>
            <person name="Sherpa N."/>
            <person name="Shi L."/>
            <person name="Shih D."/>
            <person name="Sparrow T."/>
            <person name="Spaulding J."/>
            <person name="Stalker J."/>
            <person name="Stange-Thomann N."/>
            <person name="Stavropoulos S."/>
            <person name="Stone C."/>
            <person name="Strader C."/>
            <person name="Tesfaye S."/>
            <person name="Thomson T."/>
            <person name="Thoulutsang Y."/>
            <person name="Thoulutsang D."/>
            <person name="Topham K."/>
            <person name="Topping I."/>
            <person name="Tsamla T."/>
            <person name="Vassiliev H."/>
            <person name="Vo A."/>
            <person name="Wangchuk T."/>
            <person name="Wangdi T."/>
            <person name="Weiand M."/>
            <person name="Wilkinson J."/>
            <person name="Wilson A."/>
            <person name="Yadav S."/>
            <person name="Young G."/>
            <person name="Yu Q."/>
            <person name="Zembek L."/>
            <person name="Zhong D."/>
            <person name="Zimmer A."/>
            <person name="Zwirko Z."/>
            <person name="Jaffe D.B."/>
            <person name="Alvarez P."/>
            <person name="Brockman W."/>
            <person name="Butler J."/>
            <person name="Chin C."/>
            <person name="Gnerre S."/>
            <person name="Grabherr M."/>
            <person name="Kleber M."/>
            <person name="Mauceli E."/>
            <person name="MacCallum I."/>
        </authorList>
    </citation>
    <scope>NUCLEOTIDE SEQUENCE [LARGE SCALE GENOMIC DNA]</scope>
    <source>
        <strain evidence="3">white501</strain>
    </source>
</reference>